<dbReference type="Gene3D" id="1.20.1050.10">
    <property type="match status" value="2"/>
</dbReference>
<proteinExistence type="predicted"/>
<dbReference type="InterPro" id="IPR004045">
    <property type="entry name" value="Glutathione_S-Trfase_N"/>
</dbReference>
<dbReference type="InterPro" id="IPR036249">
    <property type="entry name" value="Thioredoxin-like_sf"/>
</dbReference>
<dbReference type="Proteomes" id="UP001150924">
    <property type="component" value="Unassembled WGS sequence"/>
</dbReference>
<dbReference type="SUPFAM" id="SSF52833">
    <property type="entry name" value="Thioredoxin-like"/>
    <property type="match status" value="1"/>
</dbReference>
<dbReference type="PANTHER" id="PTHR43968:SF6">
    <property type="entry name" value="GLUTATHIONE S-TRANSFERASE OMEGA"/>
    <property type="match status" value="1"/>
</dbReference>
<evidence type="ECO:0000313" key="2">
    <source>
        <dbReference type="EMBL" id="MCY1011964.1"/>
    </source>
</evidence>
<dbReference type="Pfam" id="PF13417">
    <property type="entry name" value="GST_N_3"/>
    <property type="match status" value="1"/>
</dbReference>
<evidence type="ECO:0000259" key="1">
    <source>
        <dbReference type="Pfam" id="PF13417"/>
    </source>
</evidence>
<dbReference type="Pfam" id="PF13410">
    <property type="entry name" value="GST_C_2"/>
    <property type="match status" value="1"/>
</dbReference>
<reference evidence="2" key="1">
    <citation type="submission" date="2022-11" db="EMBL/GenBank/DDBJ databases">
        <title>Minimal conservation of predation-associated metabolite biosynthetic gene clusters underscores biosynthetic potential of Myxococcota including descriptions for ten novel species: Archangium lansinium sp. nov., Myxococcus landrumus sp. nov., Nannocystis bai.</title>
        <authorList>
            <person name="Ahearne A."/>
            <person name="Stevens C."/>
            <person name="Phillips K."/>
        </authorList>
    </citation>
    <scope>NUCLEOTIDE SEQUENCE</scope>
    <source>
        <strain evidence="2">Na p29</strain>
    </source>
</reference>
<dbReference type="PANTHER" id="PTHR43968">
    <property type="match status" value="1"/>
</dbReference>
<dbReference type="Gene3D" id="3.40.30.10">
    <property type="entry name" value="Glutaredoxin"/>
    <property type="match status" value="1"/>
</dbReference>
<dbReference type="GO" id="GO:0005737">
    <property type="term" value="C:cytoplasm"/>
    <property type="evidence" value="ECO:0007669"/>
    <property type="project" value="TreeGrafter"/>
</dbReference>
<comment type="caution">
    <text evidence="2">The sequence shown here is derived from an EMBL/GenBank/DDBJ whole genome shotgun (WGS) entry which is preliminary data.</text>
</comment>
<dbReference type="AlphaFoldDB" id="A0A9X3EYU2"/>
<dbReference type="EMBL" id="JAPNKE010000002">
    <property type="protein sequence ID" value="MCY1011964.1"/>
    <property type="molecule type" value="Genomic_DNA"/>
</dbReference>
<dbReference type="SUPFAM" id="SSF47616">
    <property type="entry name" value="GST C-terminal domain-like"/>
    <property type="match status" value="1"/>
</dbReference>
<dbReference type="CDD" id="cd00570">
    <property type="entry name" value="GST_N_family"/>
    <property type="match status" value="1"/>
</dbReference>
<accession>A0A9X3EYU2</accession>
<gene>
    <name evidence="2" type="ORF">OV079_41760</name>
</gene>
<dbReference type="RefSeq" id="WP_267775284.1">
    <property type="nucleotide sequence ID" value="NZ_JAPNKE010000002.1"/>
</dbReference>
<dbReference type="InterPro" id="IPR050983">
    <property type="entry name" value="GST_Omega/HSP26"/>
</dbReference>
<sequence length="268" mass="29542">MSRSSVPLRLITIGFSHFCEKARWALDHAGLDYVEADHVPLFHFAATRAAGARRTVPALVTPRGVLCESTDIVRFADESLPAVRKLFPEEPALRAEVEQWVARFDEVVGPAVRRVAYFHMFSDRRGSRDLLTCTGPVWERRLGRLLTAPMQSLMTRALKLYPAPTGRSQARLDAIFDEVARALDGGRRYLVGDRFTAADLTFAALCGPALMPPQYGYPMPAHALTPAFAEWSARVRAAPAGAFALRLFAEERSPVRAQGRSDMSSGTG</sequence>
<name>A0A9X3EYU2_9BACT</name>
<keyword evidence="3" id="KW-1185">Reference proteome</keyword>
<dbReference type="InterPro" id="IPR036282">
    <property type="entry name" value="Glutathione-S-Trfase_C_sf"/>
</dbReference>
<organism evidence="2 3">
    <name type="scientific">Nannocystis pusilla</name>
    <dbReference type="NCBI Taxonomy" id="889268"/>
    <lineage>
        <taxon>Bacteria</taxon>
        <taxon>Pseudomonadati</taxon>
        <taxon>Myxococcota</taxon>
        <taxon>Polyangia</taxon>
        <taxon>Nannocystales</taxon>
        <taxon>Nannocystaceae</taxon>
        <taxon>Nannocystis</taxon>
    </lineage>
</organism>
<feature type="domain" description="GST N-terminal" evidence="1">
    <location>
        <begin position="10"/>
        <end position="78"/>
    </location>
</feature>
<evidence type="ECO:0000313" key="3">
    <source>
        <dbReference type="Proteomes" id="UP001150924"/>
    </source>
</evidence>
<protein>
    <submittedName>
        <fullName evidence="2">Glutathione S-transferase family protein</fullName>
    </submittedName>
</protein>